<comment type="caution">
    <text evidence="1">The sequence shown here is derived from an EMBL/GenBank/DDBJ whole genome shotgun (WGS) entry which is preliminary data.</text>
</comment>
<sequence length="410" mass="45147">MTSIATPVAPSSAPSVASSIASSVTIPVSIPVRSSAFVPPAAELKPVRTAGALSLCLTRNCNLSCTHCSVEALNGRKPSIMDIGIARQALETFVRPAQREHFRIVFFGGEPMLAPLAWFEEFHGMLADYPGTRFALGMQTNGTIMGERHIEFARRTGMQLSISLDGQPEINDVLRERGNKVVTNIRKLVDAGLPPKIVVVIAPHNHDKVRDTLDFLQGLGVSGVRFNTLFEVGRATEGDSLTDQQLLAAKQELIRHELANDGSQLSDVMTLRMLTDYARHQLRAQPGQRNDCTGYTCHAGFTYFSIDPQGDVFPCSDMTFTMHEFRLGNVLDQGFDPQHVTRTLGRFHAKGEWWDRCQGCAASTICDFGCPALTPTAAHTGNPHCEVTKMLWTFLEANRDAVMQWYDRQG</sequence>
<keyword evidence="2" id="KW-1185">Reference proteome</keyword>
<protein>
    <submittedName>
        <fullName evidence="1">Radical SAM protein</fullName>
    </submittedName>
</protein>
<dbReference type="EMBL" id="AKCV02000015">
    <property type="protein sequence ID" value="TMS58141.1"/>
    <property type="molecule type" value="Genomic_DNA"/>
</dbReference>
<dbReference type="Proteomes" id="UP000004277">
    <property type="component" value="Unassembled WGS sequence"/>
</dbReference>
<evidence type="ECO:0000313" key="2">
    <source>
        <dbReference type="Proteomes" id="UP000004277"/>
    </source>
</evidence>
<evidence type="ECO:0000313" key="1">
    <source>
        <dbReference type="EMBL" id="TMS58141.1"/>
    </source>
</evidence>
<proteinExistence type="predicted"/>
<gene>
    <name evidence="1" type="ORF">MW7_005115</name>
</gene>
<name>A0ACD3SPC1_9BURK</name>
<reference evidence="1" key="1">
    <citation type="submission" date="2019-05" db="EMBL/GenBank/DDBJ databases">
        <title>Revised genome assembly of Burkholderiaceae (previously Ralstonia) sp. PBA.</title>
        <authorList>
            <person name="Gan H.M."/>
        </authorList>
    </citation>
    <scope>NUCLEOTIDE SEQUENCE</scope>
    <source>
        <strain evidence="1">PBA</strain>
    </source>
</reference>
<organism evidence="1 2">
    <name type="scientific">Imbroritus primus</name>
    <dbReference type="NCBI Taxonomy" id="3058603"/>
    <lineage>
        <taxon>Bacteria</taxon>
        <taxon>Pseudomonadati</taxon>
        <taxon>Pseudomonadota</taxon>
        <taxon>Betaproteobacteria</taxon>
        <taxon>Burkholderiales</taxon>
        <taxon>Burkholderiaceae</taxon>
        <taxon>Imbroritus</taxon>
    </lineage>
</organism>
<accession>A0ACD3SPC1</accession>